<feature type="domain" description="EGF-like" evidence="17">
    <location>
        <begin position="182"/>
        <end position="218"/>
    </location>
</feature>
<feature type="domain" description="EGF-like" evidence="17">
    <location>
        <begin position="1252"/>
        <end position="1289"/>
    </location>
</feature>
<reference evidence="19" key="1">
    <citation type="journal article" date="2013" name="Genome Biol.">
        <title>Draft genome of the mountain pine beetle, Dendroctonus ponderosae Hopkins, a major forest pest.</title>
        <authorList>
            <person name="Keeling C.I."/>
            <person name="Yuen M.M."/>
            <person name="Liao N.Y."/>
            <person name="Docking T.R."/>
            <person name="Chan S.K."/>
            <person name="Taylor G.A."/>
            <person name="Palmquist D.L."/>
            <person name="Jackman S.D."/>
            <person name="Nguyen A."/>
            <person name="Li M."/>
            <person name="Henderson H."/>
            <person name="Janes J.K."/>
            <person name="Zhao Y."/>
            <person name="Pandoh P."/>
            <person name="Moore R."/>
            <person name="Sperling F.A."/>
            <person name="Huber D.P."/>
            <person name="Birol I."/>
            <person name="Jones S.J."/>
            <person name="Bohlmann J."/>
        </authorList>
    </citation>
    <scope>NUCLEOTIDE SEQUENCE</scope>
</reference>
<feature type="domain" description="EGF-like" evidence="17">
    <location>
        <begin position="64"/>
        <end position="100"/>
    </location>
</feature>
<dbReference type="PROSITE" id="PS50026">
    <property type="entry name" value="EGF_3"/>
    <property type="match status" value="13"/>
</dbReference>
<keyword evidence="19" id="KW-1185">Reference proteome</keyword>
<dbReference type="Pfam" id="PF00054">
    <property type="entry name" value="Laminin_G_1"/>
    <property type="match status" value="1"/>
</dbReference>
<dbReference type="GO" id="GO:0048513">
    <property type="term" value="P:animal organ development"/>
    <property type="evidence" value="ECO:0007669"/>
    <property type="project" value="UniProtKB-ARBA"/>
</dbReference>
<evidence type="ECO:0000256" key="8">
    <source>
        <dbReference type="ARBA" id="ARBA00022989"/>
    </source>
</evidence>
<feature type="domain" description="Laminin G" evidence="16">
    <location>
        <begin position="551"/>
        <end position="728"/>
    </location>
</feature>
<dbReference type="EnsemblMetazoa" id="XM_019910609.1">
    <property type="protein sequence ID" value="XP_019766168.1"/>
    <property type="gene ID" value="LOC109541687"/>
</dbReference>
<dbReference type="FunFam" id="2.10.25.10:FF:000391">
    <property type="entry name" value="Weary, isoform C"/>
    <property type="match status" value="1"/>
</dbReference>
<feature type="domain" description="Laminin G" evidence="16">
    <location>
        <begin position="1326"/>
        <end position="1508"/>
    </location>
</feature>
<feature type="disulfide bond" evidence="12">
    <location>
        <begin position="246"/>
        <end position="255"/>
    </location>
</feature>
<evidence type="ECO:0000256" key="5">
    <source>
        <dbReference type="ARBA" id="ARBA00022729"/>
    </source>
</evidence>
<feature type="disulfide bond" evidence="12">
    <location>
        <begin position="52"/>
        <end position="61"/>
    </location>
</feature>
<dbReference type="GO" id="GO:0007154">
    <property type="term" value="P:cell communication"/>
    <property type="evidence" value="ECO:0007669"/>
    <property type="project" value="UniProtKB-ARBA"/>
</dbReference>
<dbReference type="InterPro" id="IPR000742">
    <property type="entry name" value="EGF"/>
</dbReference>
<feature type="disulfide bond" evidence="12">
    <location>
        <begin position="1279"/>
        <end position="1288"/>
    </location>
</feature>
<evidence type="ECO:0000256" key="9">
    <source>
        <dbReference type="ARBA" id="ARBA00023136"/>
    </source>
</evidence>
<dbReference type="CDD" id="cd00054">
    <property type="entry name" value="EGF_CA"/>
    <property type="match status" value="6"/>
</dbReference>
<evidence type="ECO:0000259" key="16">
    <source>
        <dbReference type="PROSITE" id="PS50025"/>
    </source>
</evidence>
<dbReference type="FunFam" id="2.10.25.10:FF:000710">
    <property type="entry name" value="Blast:Protein eyes shut"/>
    <property type="match status" value="1"/>
</dbReference>
<feature type="domain" description="EGF-like" evidence="17">
    <location>
        <begin position="1028"/>
        <end position="1066"/>
    </location>
</feature>
<feature type="disulfide bond" evidence="12">
    <location>
        <begin position="1056"/>
        <end position="1065"/>
    </location>
</feature>
<feature type="disulfide bond" evidence="12">
    <location>
        <begin position="534"/>
        <end position="543"/>
    </location>
</feature>
<feature type="domain" description="EGF-like" evidence="17">
    <location>
        <begin position="220"/>
        <end position="256"/>
    </location>
</feature>
<comment type="subcellular location">
    <subcellularLocation>
        <location evidence="1">Cell membrane</location>
        <topology evidence="1">Single-pass type I membrane protein</topology>
    </subcellularLocation>
</comment>
<dbReference type="GO" id="GO:0023052">
    <property type="term" value="P:signaling"/>
    <property type="evidence" value="ECO:0007669"/>
    <property type="project" value="UniProtKB-ARBA"/>
</dbReference>
<evidence type="ECO:0000256" key="10">
    <source>
        <dbReference type="ARBA" id="ARBA00023157"/>
    </source>
</evidence>
<dbReference type="InterPro" id="IPR013320">
    <property type="entry name" value="ConA-like_dom_sf"/>
</dbReference>
<feature type="compositionally biased region" description="Polar residues" evidence="14">
    <location>
        <begin position="383"/>
        <end position="405"/>
    </location>
</feature>
<feature type="domain" description="EGF-like" evidence="17">
    <location>
        <begin position="990"/>
        <end position="1026"/>
    </location>
</feature>
<feature type="domain" description="EGF-like" evidence="17">
    <location>
        <begin position="140"/>
        <end position="180"/>
    </location>
</feature>
<comment type="caution">
    <text evidence="12">Lacks conserved residue(s) required for the propagation of feature annotation.</text>
</comment>
<evidence type="ECO:0000259" key="17">
    <source>
        <dbReference type="PROSITE" id="PS50026"/>
    </source>
</evidence>
<keyword evidence="2" id="KW-1003">Cell membrane</keyword>
<name>A0AAR5PYU7_DENPD</name>
<evidence type="ECO:0000256" key="11">
    <source>
        <dbReference type="ARBA" id="ARBA00023180"/>
    </source>
</evidence>
<feature type="disulfide bond" evidence="12">
    <location>
        <begin position="285"/>
        <end position="294"/>
    </location>
</feature>
<dbReference type="InterPro" id="IPR013032">
    <property type="entry name" value="EGF-like_CS"/>
</dbReference>
<evidence type="ECO:0000256" key="14">
    <source>
        <dbReference type="SAM" id="MobiDB-lite"/>
    </source>
</evidence>
<feature type="disulfide bond" evidence="12">
    <location>
        <begin position="128"/>
        <end position="137"/>
    </location>
</feature>
<dbReference type="Pfam" id="PF12661">
    <property type="entry name" value="hEGF"/>
    <property type="match status" value="2"/>
</dbReference>
<dbReference type="InterPro" id="IPR000152">
    <property type="entry name" value="EGF-type_Asp/Asn_hydroxyl_site"/>
</dbReference>
<organism evidence="18 19">
    <name type="scientific">Dendroctonus ponderosae</name>
    <name type="common">Mountain pine beetle</name>
    <dbReference type="NCBI Taxonomy" id="77166"/>
    <lineage>
        <taxon>Eukaryota</taxon>
        <taxon>Metazoa</taxon>
        <taxon>Ecdysozoa</taxon>
        <taxon>Arthropoda</taxon>
        <taxon>Hexapoda</taxon>
        <taxon>Insecta</taxon>
        <taxon>Pterygota</taxon>
        <taxon>Neoptera</taxon>
        <taxon>Endopterygota</taxon>
        <taxon>Coleoptera</taxon>
        <taxon>Polyphaga</taxon>
        <taxon>Cucujiformia</taxon>
        <taxon>Curculionidae</taxon>
        <taxon>Scolytinae</taxon>
        <taxon>Dendroctonus</taxon>
    </lineage>
</organism>
<reference evidence="18" key="2">
    <citation type="submission" date="2024-08" db="UniProtKB">
        <authorList>
            <consortium name="EnsemblMetazoa"/>
        </authorList>
    </citation>
    <scope>IDENTIFICATION</scope>
</reference>
<keyword evidence="7" id="KW-0106">Calcium</keyword>
<evidence type="ECO:0000256" key="7">
    <source>
        <dbReference type="ARBA" id="ARBA00022837"/>
    </source>
</evidence>
<dbReference type="CDD" id="cd00110">
    <property type="entry name" value="LamG"/>
    <property type="match status" value="4"/>
</dbReference>
<dbReference type="InterPro" id="IPR018097">
    <property type="entry name" value="EGF_Ca-bd_CS"/>
</dbReference>
<dbReference type="GO" id="GO:0009653">
    <property type="term" value="P:anatomical structure morphogenesis"/>
    <property type="evidence" value="ECO:0007669"/>
    <property type="project" value="UniProtKB-ARBA"/>
</dbReference>
<keyword evidence="11" id="KW-0325">Glycoprotein</keyword>
<dbReference type="PANTHER" id="PTHR24033">
    <property type="entry name" value="EGF-LIKE DOMAIN-CONTAINING PROTEIN"/>
    <property type="match status" value="1"/>
</dbReference>
<dbReference type="SMART" id="SM00282">
    <property type="entry name" value="LamG"/>
    <property type="match status" value="4"/>
</dbReference>
<dbReference type="Pfam" id="PF02210">
    <property type="entry name" value="Laminin_G_2"/>
    <property type="match status" value="3"/>
</dbReference>
<feature type="disulfide bond" evidence="12">
    <location>
        <begin position="208"/>
        <end position="217"/>
    </location>
</feature>
<keyword evidence="3 12" id="KW-0245">EGF-like domain</keyword>
<feature type="disulfide bond" evidence="12">
    <location>
        <begin position="170"/>
        <end position="179"/>
    </location>
</feature>
<dbReference type="PANTHER" id="PTHR24033:SF232">
    <property type="entry name" value="LAMININ SUBUNIT GAMMA-2-RELATED"/>
    <property type="match status" value="1"/>
</dbReference>
<dbReference type="PRINTS" id="PR00010">
    <property type="entry name" value="EGFBLOOD"/>
</dbReference>
<dbReference type="GO" id="GO:0030154">
    <property type="term" value="P:cell differentiation"/>
    <property type="evidence" value="ECO:0007669"/>
    <property type="project" value="UniProtKB-ARBA"/>
</dbReference>
<dbReference type="GO" id="GO:0005886">
    <property type="term" value="C:plasma membrane"/>
    <property type="evidence" value="ECO:0007669"/>
    <property type="project" value="UniProtKB-SubCell"/>
</dbReference>
<keyword evidence="4" id="KW-0812">Transmembrane</keyword>
<dbReference type="Gene3D" id="2.10.25.10">
    <property type="entry name" value="Laminin"/>
    <property type="match status" value="12"/>
</dbReference>
<feature type="disulfide bond" evidence="13">
    <location>
        <begin position="962"/>
        <end position="989"/>
    </location>
</feature>
<accession>A0AAR5PYU7</accession>
<feature type="domain" description="EGF-like" evidence="17">
    <location>
        <begin position="26"/>
        <end position="62"/>
    </location>
</feature>
<dbReference type="PROSITE" id="PS01187">
    <property type="entry name" value="EGF_CA"/>
    <property type="match status" value="2"/>
</dbReference>
<evidence type="ECO:0000313" key="18">
    <source>
        <dbReference type="EnsemblMetazoa" id="XP_019766168.1"/>
    </source>
</evidence>
<dbReference type="Gene3D" id="2.60.120.200">
    <property type="match status" value="4"/>
</dbReference>
<dbReference type="SUPFAM" id="SSF49899">
    <property type="entry name" value="Concanavalin A-like lectins/glucanases"/>
    <property type="match status" value="4"/>
</dbReference>
<evidence type="ECO:0000256" key="12">
    <source>
        <dbReference type="PROSITE-ProRule" id="PRU00076"/>
    </source>
</evidence>
<evidence type="ECO:0000256" key="13">
    <source>
        <dbReference type="PROSITE-ProRule" id="PRU00122"/>
    </source>
</evidence>
<feature type="region of interest" description="Disordered" evidence="14">
    <location>
        <begin position="343"/>
        <end position="405"/>
    </location>
</feature>
<dbReference type="InterPro" id="IPR051830">
    <property type="entry name" value="NOTCH_homolog"/>
</dbReference>
<feature type="signal peptide" evidence="15">
    <location>
        <begin position="1"/>
        <end position="26"/>
    </location>
</feature>
<feature type="domain" description="Laminin G" evidence="16">
    <location>
        <begin position="1072"/>
        <end position="1256"/>
    </location>
</feature>
<dbReference type="PROSITE" id="PS01186">
    <property type="entry name" value="EGF_2"/>
    <property type="match status" value="6"/>
</dbReference>
<feature type="disulfide bond" evidence="12">
    <location>
        <begin position="90"/>
        <end position="99"/>
    </location>
</feature>
<feature type="disulfide bond" evidence="12">
    <location>
        <begin position="30"/>
        <end position="40"/>
    </location>
</feature>
<evidence type="ECO:0000256" key="2">
    <source>
        <dbReference type="ARBA" id="ARBA00022475"/>
    </source>
</evidence>
<dbReference type="FunFam" id="2.10.25.10:FF:000662">
    <property type="entry name" value="Eyes shut, isoform E"/>
    <property type="match status" value="1"/>
</dbReference>
<feature type="disulfide bond" evidence="12">
    <location>
        <begin position="787"/>
        <end position="796"/>
    </location>
</feature>
<feature type="domain" description="EGF-like" evidence="17">
    <location>
        <begin position="102"/>
        <end position="138"/>
    </location>
</feature>
<dbReference type="FunFam" id="2.10.25.10:FF:000095">
    <property type="entry name" value="Notch, isoform B"/>
    <property type="match status" value="1"/>
</dbReference>
<dbReference type="FunFam" id="2.10.25.10:FF:000309">
    <property type="entry name" value="Uncharacterized protein, isoform A"/>
    <property type="match status" value="1"/>
</dbReference>
<sequence length="1511" mass="164617">MDGSGSIISVQIGLLVTLVAAPSARGGFACLSNPCLHGVCMDDLNSTYFCYCIDGYTGLQCQTNWNDCWSAPCQNGGMCVDGIAGFNCTCPTGYVGDLCEEDFNECESNPCWNNGTCVDGPNGYFCQCLPGYLGVHCEVDEAVCNITGESRCHNGGACVEGPGDRFSCRCQQGWEGFLCDVETNECMSSPCQNGAVCIDMHATHECACPFGFAGQNCEEIVRMCSKNPCKNGALCLLEDNLPVCYCVPDFHGDLCQLQYDECLLGPKCSNGGTCIDGVDQFTCSCPPNLTGTFCECLMLPNNQLDCTYVLPMTTTTYYFVNETTFTSTEFFPTTSAETTTMELEASSTTTEQFTDSTLISSETTEEATTLETTTFEAETSSIPSTVTAQYSSSPASTGDETSPYSTQLTTIDYSRGPTSSSVETTTDEVLNLGSTETTIAETGEASRAFPEEIITSTTLFFTEQPSTEHQGSTETTPSDYSESTQATTLIDGATTMGFTESATTSSSIDCSLADESCENGGTCIFASGKHQCVCPFDAEGPLCATKLGIKNAAFNGNSFLTHRLSDGQNISVELEAKTLFSTGLIFDVHMDQAFMALYVENGFLMFKFSCGYQTMLLSELKVPINNGFWINVKACLEFAKDLQHCYAQIKLNGTLTMTGNQMAHLNKYSKTVVRMHLGGIPNEILHNGLPMQGFVGCMSHLMISGKSIHIQKDAEDGFGIAECSSLGCLANPCKNGASCTADKENWKCHCRNGFLGQTCDISICNNNPCLFGGTCVPFSNSGYICLCPYGKHGHFCENDLQISEPYFSSTVKGLSSYVAYQLPEGVSQRMEIKFRFTPTTADQISLLLFIGQDGQHDAYSDHLAVSFVQGYILLTWNMGSGPRRIFTTKPVETGSRDYLVQVGYNERQAWLFVENMGNVSGRSPGPSTQLNTTPLLYFGGHDALNFSTLPHDLPLHSGFSGCIFDVEVKIGSIVLPLQGGALGRAVGQCGTTECYERSCQNNGACLHHGSTFMCLCQDKWHGPLCSSRANSCDSNVTKCSHPSQCVPLLIGYECDCPLGLVGRYCEKAENISDVSFTGTRSFLATHPLDLDSTKFNIEMEIRALHDNGLVLFMGRKEASFICLSMQNGLLELKLRSAKLQSNNKVLVSVRSSKLLLKGTWHRVQFGVFGRKVYLYVDHVINMGILEHDFLLNLPRNNLYLGGLPDMSHLPTSATSSFPVPFAGCMRHISIDETKLPLVPKNVKDARNVIDCDGTPCGGETCLNGGTCWLDSLSSPHCSCLEPYYGDKCQYFPKCTNHSCANGKCQNSMCSCQVGFEGGFCETEIEVKTPSFVGKSYLAVRKLGDKKRDIRLMEIRKLYLKFASASNHGLLLWTKKDKNYLGLGLEKGFLKLVYSMKDVRDSVVKLAPYNRVADGLWHILDLSFAPFSLTIDGKRARLFENQQSAISNASLSSDGLFFIGGLPSYMDITKDTAGLFRQSFQGCIEAFGTNNEPVIKDFTPFEGANISNCHIF</sequence>
<keyword evidence="5 15" id="KW-0732">Signal</keyword>
<dbReference type="GO" id="GO:0005509">
    <property type="term" value="F:calcium ion binding"/>
    <property type="evidence" value="ECO:0007669"/>
    <property type="project" value="InterPro"/>
</dbReference>
<dbReference type="FunFam" id="2.10.25.10:FF:000004">
    <property type="entry name" value="Neurogenic locus notch 1"/>
    <property type="match status" value="1"/>
</dbReference>
<dbReference type="InterPro" id="IPR001881">
    <property type="entry name" value="EGF-like_Ca-bd_dom"/>
</dbReference>
<dbReference type="Proteomes" id="UP000019118">
    <property type="component" value="Unassembled WGS sequence"/>
</dbReference>
<protein>
    <recommendedName>
        <fullName evidence="20">Protein eyes shut</fullName>
    </recommendedName>
</protein>
<evidence type="ECO:0000256" key="1">
    <source>
        <dbReference type="ARBA" id="ARBA00004251"/>
    </source>
</evidence>
<evidence type="ECO:0000256" key="4">
    <source>
        <dbReference type="ARBA" id="ARBA00022692"/>
    </source>
</evidence>
<feature type="domain" description="EGF-like" evidence="17">
    <location>
        <begin position="258"/>
        <end position="295"/>
    </location>
</feature>
<evidence type="ECO:0000256" key="6">
    <source>
        <dbReference type="ARBA" id="ARBA00022737"/>
    </source>
</evidence>
<dbReference type="InterPro" id="IPR001791">
    <property type="entry name" value="Laminin_G"/>
</dbReference>
<keyword evidence="9" id="KW-0472">Membrane</keyword>
<feature type="disulfide bond" evidence="12">
    <location>
        <begin position="1016"/>
        <end position="1025"/>
    </location>
</feature>
<dbReference type="PROSITE" id="PS50025">
    <property type="entry name" value="LAM_G_DOMAIN"/>
    <property type="match status" value="4"/>
</dbReference>
<evidence type="ECO:0000256" key="15">
    <source>
        <dbReference type="SAM" id="SignalP"/>
    </source>
</evidence>
<keyword evidence="10 12" id="KW-1015">Disulfide bond</keyword>
<dbReference type="PROSITE" id="PS00022">
    <property type="entry name" value="EGF_1"/>
    <property type="match status" value="12"/>
</dbReference>
<dbReference type="PROSITE" id="PS00010">
    <property type="entry name" value="ASX_HYDROXYL"/>
    <property type="match status" value="3"/>
</dbReference>
<feature type="domain" description="EGF-like" evidence="17">
    <location>
        <begin position="724"/>
        <end position="757"/>
    </location>
</feature>
<evidence type="ECO:0000256" key="3">
    <source>
        <dbReference type="ARBA" id="ARBA00022536"/>
    </source>
</evidence>
<evidence type="ECO:0000313" key="19">
    <source>
        <dbReference type="Proteomes" id="UP000019118"/>
    </source>
</evidence>
<proteinExistence type="predicted"/>
<evidence type="ECO:0008006" key="20">
    <source>
        <dbReference type="Google" id="ProtNLM"/>
    </source>
</evidence>
<dbReference type="SUPFAM" id="SSF57196">
    <property type="entry name" value="EGF/Laminin"/>
    <property type="match status" value="9"/>
</dbReference>
<feature type="domain" description="EGF-like" evidence="17">
    <location>
        <begin position="506"/>
        <end position="544"/>
    </location>
</feature>
<feature type="chain" id="PRO_5043916398" description="Protein eyes shut" evidence="15">
    <location>
        <begin position="27"/>
        <end position="1511"/>
    </location>
</feature>
<dbReference type="SMART" id="SM00179">
    <property type="entry name" value="EGF_CA"/>
    <property type="match status" value="11"/>
</dbReference>
<feature type="domain" description="Laminin G" evidence="16">
    <location>
        <begin position="807"/>
        <end position="989"/>
    </location>
</feature>
<feature type="region of interest" description="Disordered" evidence="14">
    <location>
        <begin position="464"/>
        <end position="483"/>
    </location>
</feature>
<keyword evidence="6" id="KW-0677">Repeat</keyword>
<dbReference type="SMART" id="SM00181">
    <property type="entry name" value="EGF"/>
    <property type="match status" value="14"/>
</dbReference>
<keyword evidence="8" id="KW-1133">Transmembrane helix</keyword>
<feature type="compositionally biased region" description="Low complexity" evidence="14">
    <location>
        <begin position="343"/>
        <end position="382"/>
    </location>
</feature>
<dbReference type="Pfam" id="PF00008">
    <property type="entry name" value="EGF"/>
    <property type="match status" value="5"/>
</dbReference>
<feature type="domain" description="EGF-like" evidence="17">
    <location>
        <begin position="760"/>
        <end position="797"/>
    </location>
</feature>